<gene>
    <name evidence="6" type="ORF">GJ700_13350</name>
</gene>
<dbReference type="AlphaFoldDB" id="A0A7X2IMR3"/>
<organism evidence="6 7">
    <name type="scientific">Pseudoduganella rivuli</name>
    <dbReference type="NCBI Taxonomy" id="2666085"/>
    <lineage>
        <taxon>Bacteria</taxon>
        <taxon>Pseudomonadati</taxon>
        <taxon>Pseudomonadota</taxon>
        <taxon>Betaproteobacteria</taxon>
        <taxon>Burkholderiales</taxon>
        <taxon>Oxalobacteraceae</taxon>
        <taxon>Telluria group</taxon>
        <taxon>Pseudoduganella</taxon>
    </lineage>
</organism>
<dbReference type="PROSITE" id="PS00356">
    <property type="entry name" value="HTH_LACI_1"/>
    <property type="match status" value="1"/>
</dbReference>
<dbReference type="Gene3D" id="1.10.260.40">
    <property type="entry name" value="lambda repressor-like DNA-binding domains"/>
    <property type="match status" value="1"/>
</dbReference>
<keyword evidence="1" id="KW-0805">Transcription regulation</keyword>
<keyword evidence="2 6" id="KW-0238">DNA-binding</keyword>
<dbReference type="Proteomes" id="UP000446768">
    <property type="component" value="Unassembled WGS sequence"/>
</dbReference>
<sequence length="361" mass="38736">MSTATKKTKAGATRRAPSMSDVAKMAGVSEMTVSRVMNHSDKVHEDTRRKVAEAMAALNYAPNQMARGLAGARAVRAGFMYSYPTGPYLTEFLRGLLAAATLNNIQLVVEKCELGQSAVAPTERLLSQQLDGVILPPPLCDIPVISDAVVAAGIPLVAVACGPIDSRINAIMIDDRQAAYEMTRHLLRLGHRRIGFITGNPGQSVTRPRLDGYRAALQEFGGDLSPELVAPGMFHYRSGLEAAETLLALAERPSAIFASNDDMAAGVVAVAHKAGLDVPGDLTVVGFDDTALATTIWPELTTVHQPIADMAEMAVRCLVEQVKGIRQHKAAPVEQQLVDFTLIRRQSDAAPRVRPRTRVVA</sequence>
<dbReference type="PANTHER" id="PTHR30146">
    <property type="entry name" value="LACI-RELATED TRANSCRIPTIONAL REPRESSOR"/>
    <property type="match status" value="1"/>
</dbReference>
<dbReference type="PRINTS" id="PR00036">
    <property type="entry name" value="HTHLACI"/>
</dbReference>
<evidence type="ECO:0000256" key="1">
    <source>
        <dbReference type="ARBA" id="ARBA00023015"/>
    </source>
</evidence>
<comment type="caution">
    <text evidence="6">The sequence shown here is derived from an EMBL/GenBank/DDBJ whole genome shotgun (WGS) entry which is preliminary data.</text>
</comment>
<dbReference type="InterPro" id="IPR046335">
    <property type="entry name" value="LacI/GalR-like_sensor"/>
</dbReference>
<keyword evidence="3" id="KW-0804">Transcription</keyword>
<evidence type="ECO:0000256" key="4">
    <source>
        <dbReference type="SAM" id="MobiDB-lite"/>
    </source>
</evidence>
<evidence type="ECO:0000313" key="7">
    <source>
        <dbReference type="Proteomes" id="UP000446768"/>
    </source>
</evidence>
<dbReference type="InterPro" id="IPR010982">
    <property type="entry name" value="Lambda_DNA-bd_dom_sf"/>
</dbReference>
<protein>
    <submittedName>
        <fullName evidence="6">LacI family DNA-binding transcriptional regulator</fullName>
    </submittedName>
</protein>
<name>A0A7X2IMR3_9BURK</name>
<evidence type="ECO:0000259" key="5">
    <source>
        <dbReference type="PROSITE" id="PS50932"/>
    </source>
</evidence>
<dbReference type="EMBL" id="WKJJ01000007">
    <property type="protein sequence ID" value="MRV72694.1"/>
    <property type="molecule type" value="Genomic_DNA"/>
</dbReference>
<dbReference type="InterPro" id="IPR000843">
    <property type="entry name" value="HTH_LacI"/>
</dbReference>
<reference evidence="6 7" key="1">
    <citation type="submission" date="2019-11" db="EMBL/GenBank/DDBJ databases">
        <title>Novel species isolated from a subtropical stream in China.</title>
        <authorList>
            <person name="Lu H."/>
        </authorList>
    </citation>
    <scope>NUCLEOTIDE SEQUENCE [LARGE SCALE GENOMIC DNA]</scope>
    <source>
        <strain evidence="6 7">FT92W</strain>
    </source>
</reference>
<feature type="domain" description="HTH lacI-type" evidence="5">
    <location>
        <begin position="17"/>
        <end position="71"/>
    </location>
</feature>
<feature type="compositionally biased region" description="Low complexity" evidence="4">
    <location>
        <begin position="1"/>
        <end position="16"/>
    </location>
</feature>
<evidence type="ECO:0000256" key="2">
    <source>
        <dbReference type="ARBA" id="ARBA00023125"/>
    </source>
</evidence>
<evidence type="ECO:0000256" key="3">
    <source>
        <dbReference type="ARBA" id="ARBA00023163"/>
    </source>
</evidence>
<proteinExistence type="predicted"/>
<feature type="region of interest" description="Disordered" evidence="4">
    <location>
        <begin position="1"/>
        <end position="21"/>
    </location>
</feature>
<accession>A0A7X2IMR3</accession>
<dbReference type="SUPFAM" id="SSF47413">
    <property type="entry name" value="lambda repressor-like DNA-binding domains"/>
    <property type="match status" value="1"/>
</dbReference>
<dbReference type="CDD" id="cd01392">
    <property type="entry name" value="HTH_LacI"/>
    <property type="match status" value="1"/>
</dbReference>
<dbReference type="InterPro" id="IPR028082">
    <property type="entry name" value="Peripla_BP_I"/>
</dbReference>
<dbReference type="Gene3D" id="3.40.50.2300">
    <property type="match status" value="2"/>
</dbReference>
<dbReference type="GO" id="GO:0000976">
    <property type="term" value="F:transcription cis-regulatory region binding"/>
    <property type="evidence" value="ECO:0007669"/>
    <property type="project" value="TreeGrafter"/>
</dbReference>
<dbReference type="Pfam" id="PF13377">
    <property type="entry name" value="Peripla_BP_3"/>
    <property type="match status" value="1"/>
</dbReference>
<keyword evidence="7" id="KW-1185">Reference proteome</keyword>
<dbReference type="Pfam" id="PF00356">
    <property type="entry name" value="LacI"/>
    <property type="match status" value="1"/>
</dbReference>
<dbReference type="GO" id="GO:0003700">
    <property type="term" value="F:DNA-binding transcription factor activity"/>
    <property type="evidence" value="ECO:0007669"/>
    <property type="project" value="TreeGrafter"/>
</dbReference>
<dbReference type="SUPFAM" id="SSF53822">
    <property type="entry name" value="Periplasmic binding protein-like I"/>
    <property type="match status" value="1"/>
</dbReference>
<dbReference type="CDD" id="cd01545">
    <property type="entry name" value="PBP1_SalR"/>
    <property type="match status" value="1"/>
</dbReference>
<evidence type="ECO:0000313" key="6">
    <source>
        <dbReference type="EMBL" id="MRV72694.1"/>
    </source>
</evidence>
<dbReference type="PROSITE" id="PS50932">
    <property type="entry name" value="HTH_LACI_2"/>
    <property type="match status" value="1"/>
</dbReference>
<dbReference type="RefSeq" id="WP_154374486.1">
    <property type="nucleotide sequence ID" value="NZ_WKJJ01000007.1"/>
</dbReference>
<dbReference type="SMART" id="SM00354">
    <property type="entry name" value="HTH_LACI"/>
    <property type="match status" value="1"/>
</dbReference>
<dbReference type="PANTHER" id="PTHR30146:SF153">
    <property type="entry name" value="LACTOSE OPERON REPRESSOR"/>
    <property type="match status" value="1"/>
</dbReference>